<dbReference type="HAMAP" id="MF_02126">
    <property type="entry name" value="RF_methyltr_PrmC"/>
    <property type="match status" value="1"/>
</dbReference>
<dbReference type="EC" id="2.1.1.297" evidence="1"/>
<evidence type="ECO:0000256" key="3">
    <source>
        <dbReference type="ARBA" id="ARBA00022679"/>
    </source>
</evidence>
<evidence type="ECO:0000313" key="8">
    <source>
        <dbReference type="EMBL" id="VAX10809.1"/>
    </source>
</evidence>
<dbReference type="EMBL" id="UOFX01000077">
    <property type="protein sequence ID" value="VAX10809.1"/>
    <property type="molecule type" value="Genomic_DNA"/>
</dbReference>
<dbReference type="InterPro" id="IPR040758">
    <property type="entry name" value="PrmC_N"/>
</dbReference>
<accession>A0A3B1AXM8</accession>
<dbReference type="InterPro" id="IPR002052">
    <property type="entry name" value="DNA_methylase_N6_adenine_CS"/>
</dbReference>
<gene>
    <name evidence="8" type="ORF">MNBD_GAMMA26-2053</name>
</gene>
<dbReference type="Gene3D" id="1.10.8.10">
    <property type="entry name" value="DNA helicase RuvA subunit, C-terminal domain"/>
    <property type="match status" value="1"/>
</dbReference>
<name>A0A3B1AXM8_9ZZZZ</name>
<dbReference type="GO" id="GO:0102559">
    <property type="term" value="F:peptide chain release factor N(5)-glutamine methyltransferase activity"/>
    <property type="evidence" value="ECO:0007669"/>
    <property type="project" value="UniProtKB-EC"/>
</dbReference>
<dbReference type="InterPro" id="IPR050320">
    <property type="entry name" value="N5-glutamine_MTase"/>
</dbReference>
<dbReference type="GO" id="GO:0003676">
    <property type="term" value="F:nucleic acid binding"/>
    <property type="evidence" value="ECO:0007669"/>
    <property type="project" value="InterPro"/>
</dbReference>
<evidence type="ECO:0000256" key="4">
    <source>
        <dbReference type="ARBA" id="ARBA00022691"/>
    </source>
</evidence>
<feature type="domain" description="Release factor glutamine methyltransferase N-terminal" evidence="7">
    <location>
        <begin position="8"/>
        <end position="74"/>
    </location>
</feature>
<dbReference type="InterPro" id="IPR029063">
    <property type="entry name" value="SAM-dependent_MTases_sf"/>
</dbReference>
<keyword evidence="3 8" id="KW-0808">Transferase</keyword>
<comment type="catalytic activity">
    <reaction evidence="5">
        <text>L-glutaminyl-[peptide chain release factor] + S-adenosyl-L-methionine = N(5)-methyl-L-glutaminyl-[peptide chain release factor] + S-adenosyl-L-homocysteine + H(+)</text>
        <dbReference type="Rhea" id="RHEA:42896"/>
        <dbReference type="Rhea" id="RHEA-COMP:10271"/>
        <dbReference type="Rhea" id="RHEA-COMP:10272"/>
        <dbReference type="ChEBI" id="CHEBI:15378"/>
        <dbReference type="ChEBI" id="CHEBI:30011"/>
        <dbReference type="ChEBI" id="CHEBI:57856"/>
        <dbReference type="ChEBI" id="CHEBI:59789"/>
        <dbReference type="ChEBI" id="CHEBI:61891"/>
        <dbReference type="EC" id="2.1.1.297"/>
    </reaction>
</comment>
<dbReference type="PANTHER" id="PTHR18895:SF74">
    <property type="entry name" value="MTRF1L RELEASE FACTOR GLUTAMINE METHYLTRANSFERASE"/>
    <property type="match status" value="1"/>
</dbReference>
<dbReference type="PROSITE" id="PS00092">
    <property type="entry name" value="N6_MTASE"/>
    <property type="match status" value="1"/>
</dbReference>
<dbReference type="NCBIfam" id="TIGR03534">
    <property type="entry name" value="RF_mod_PrmC"/>
    <property type="match status" value="1"/>
</dbReference>
<sequence length="278" mass="30720">MSHHTIREALQQARHLLHTNSHLEAEILLSFTLGKPRSHLHAWPGKPLEPIQQSTFQALLTRRVQGEPIAYITGYREFWSLELQVTPDTLIPRPETELLVERALELIPQRTPFLVADLGTGSGAIAAAIASERPHCHILATDNSPAAIAIANANFENLGLTNITTKTGEWCSALSKNSHFNLIISNPPYVPDDEPHLNRGDLPREPRSALAAGPDGLNDIRCIIHQAPSHLPPGGWLLLEHGYDQAEKVQSLLKECGLQNPCTFQDMEKRDRVTGGQL</sequence>
<dbReference type="Pfam" id="PF05175">
    <property type="entry name" value="MTS"/>
    <property type="match status" value="1"/>
</dbReference>
<proteinExistence type="inferred from homology"/>
<dbReference type="GO" id="GO:0032259">
    <property type="term" value="P:methylation"/>
    <property type="evidence" value="ECO:0007669"/>
    <property type="project" value="UniProtKB-KW"/>
</dbReference>
<dbReference type="Pfam" id="PF17827">
    <property type="entry name" value="PrmC_N"/>
    <property type="match status" value="1"/>
</dbReference>
<evidence type="ECO:0000256" key="1">
    <source>
        <dbReference type="ARBA" id="ARBA00012771"/>
    </source>
</evidence>
<dbReference type="InterPro" id="IPR019874">
    <property type="entry name" value="RF_methyltr_PrmC"/>
</dbReference>
<keyword evidence="4" id="KW-0949">S-adenosyl-L-methionine</keyword>
<dbReference type="SUPFAM" id="SSF53335">
    <property type="entry name" value="S-adenosyl-L-methionine-dependent methyltransferases"/>
    <property type="match status" value="1"/>
</dbReference>
<dbReference type="NCBIfam" id="TIGR00536">
    <property type="entry name" value="hemK_fam"/>
    <property type="match status" value="1"/>
</dbReference>
<keyword evidence="2 8" id="KW-0489">Methyltransferase</keyword>
<reference evidence="8" key="1">
    <citation type="submission" date="2018-06" db="EMBL/GenBank/DDBJ databases">
        <authorList>
            <person name="Zhirakovskaya E."/>
        </authorList>
    </citation>
    <scope>NUCLEOTIDE SEQUENCE</scope>
</reference>
<dbReference type="InterPro" id="IPR007848">
    <property type="entry name" value="Small_mtfrase_dom"/>
</dbReference>
<feature type="domain" description="Methyltransferase small" evidence="6">
    <location>
        <begin position="107"/>
        <end position="192"/>
    </location>
</feature>
<dbReference type="InterPro" id="IPR004556">
    <property type="entry name" value="HemK-like"/>
</dbReference>
<evidence type="ECO:0000256" key="5">
    <source>
        <dbReference type="ARBA" id="ARBA00048391"/>
    </source>
</evidence>
<dbReference type="FunFam" id="3.40.50.150:FF:000053">
    <property type="entry name" value="Release factor glutamine methyltransferase"/>
    <property type="match status" value="1"/>
</dbReference>
<dbReference type="Gene3D" id="3.40.50.150">
    <property type="entry name" value="Vaccinia Virus protein VP39"/>
    <property type="match status" value="1"/>
</dbReference>
<protein>
    <recommendedName>
        <fullName evidence="1">peptide chain release factor N(5)-glutamine methyltransferase</fullName>
        <ecNumber evidence="1">2.1.1.297</ecNumber>
    </recommendedName>
</protein>
<evidence type="ECO:0000259" key="7">
    <source>
        <dbReference type="Pfam" id="PF17827"/>
    </source>
</evidence>
<dbReference type="AlphaFoldDB" id="A0A3B1AXM8"/>
<evidence type="ECO:0000259" key="6">
    <source>
        <dbReference type="Pfam" id="PF05175"/>
    </source>
</evidence>
<evidence type="ECO:0000256" key="2">
    <source>
        <dbReference type="ARBA" id="ARBA00022603"/>
    </source>
</evidence>
<dbReference type="PANTHER" id="PTHR18895">
    <property type="entry name" value="HEMK METHYLTRANSFERASE"/>
    <property type="match status" value="1"/>
</dbReference>
<organism evidence="8">
    <name type="scientific">hydrothermal vent metagenome</name>
    <dbReference type="NCBI Taxonomy" id="652676"/>
    <lineage>
        <taxon>unclassified sequences</taxon>
        <taxon>metagenomes</taxon>
        <taxon>ecological metagenomes</taxon>
    </lineage>
</organism>